<accession>A0AAW2HZH6</accession>
<evidence type="ECO:0000256" key="6">
    <source>
        <dbReference type="SAM" id="Phobius"/>
    </source>
</evidence>
<dbReference type="EMBL" id="JARGDH010000002">
    <property type="protein sequence ID" value="KAL0274919.1"/>
    <property type="molecule type" value="Genomic_DNA"/>
</dbReference>
<proteinExistence type="inferred from homology"/>
<evidence type="ECO:0000256" key="1">
    <source>
        <dbReference type="ARBA" id="ARBA00004127"/>
    </source>
</evidence>
<dbReference type="InterPro" id="IPR026749">
    <property type="entry name" value="Tmem135"/>
</dbReference>
<evidence type="ECO:0000256" key="4">
    <source>
        <dbReference type="ARBA" id="ARBA00022989"/>
    </source>
</evidence>
<evidence type="ECO:0000256" key="5">
    <source>
        <dbReference type="ARBA" id="ARBA00023136"/>
    </source>
</evidence>
<dbReference type="AlphaFoldDB" id="A0AAW2HZH6"/>
<evidence type="ECO:0000256" key="3">
    <source>
        <dbReference type="ARBA" id="ARBA00022692"/>
    </source>
</evidence>
<feature type="domain" description="Transmembrane protein 135 N-terminal" evidence="7">
    <location>
        <begin position="15"/>
        <end position="147"/>
    </location>
</feature>
<gene>
    <name evidence="8" type="ORF">PYX00_002939</name>
</gene>
<dbReference type="InterPro" id="IPR031926">
    <property type="entry name" value="TMEM135_N"/>
</dbReference>
<dbReference type="GO" id="GO:0012505">
    <property type="term" value="C:endomembrane system"/>
    <property type="evidence" value="ECO:0007669"/>
    <property type="project" value="UniProtKB-SubCell"/>
</dbReference>
<evidence type="ECO:0000259" key="7">
    <source>
        <dbReference type="Pfam" id="PF15982"/>
    </source>
</evidence>
<dbReference type="PANTHER" id="PTHR12459:SF15">
    <property type="entry name" value="TRANSMEMBRANE PROTEIN 135"/>
    <property type="match status" value="1"/>
</dbReference>
<keyword evidence="3 6" id="KW-0812">Transmembrane</keyword>
<reference evidence="8" key="1">
    <citation type="journal article" date="2024" name="Gigascience">
        <title>Chromosome-level genome of the poultry shaft louse Menopon gallinae provides insight into the host-switching and adaptive evolution of parasitic lice.</title>
        <authorList>
            <person name="Xu Y."/>
            <person name="Ma L."/>
            <person name="Liu S."/>
            <person name="Liang Y."/>
            <person name="Liu Q."/>
            <person name="He Z."/>
            <person name="Tian L."/>
            <person name="Duan Y."/>
            <person name="Cai W."/>
            <person name="Li H."/>
            <person name="Song F."/>
        </authorList>
    </citation>
    <scope>NUCLEOTIDE SEQUENCE</scope>
    <source>
        <strain evidence="8">Cailab_2023a</strain>
    </source>
</reference>
<feature type="transmembrane region" description="Helical" evidence="6">
    <location>
        <begin position="77"/>
        <end position="98"/>
    </location>
</feature>
<dbReference type="PANTHER" id="PTHR12459">
    <property type="entry name" value="TRANSMEMBRANE PROTEIN 135-RELATED"/>
    <property type="match status" value="1"/>
</dbReference>
<sequence>MAVLSLPQLITIDTTCVEYVHPWTDSCRDATLGLLFHAFPHSLKTYITVYMFTLIMRRKKLSKEVIKKTVMEILQSTVFLTTHAYGFSTMVCAIRHLVGRFDMYSASFTPAFLSSLISIHLERPSRRPILCLYVTNVATETLFRMAVWRGWVKSIKHGEILIFTISSASLLYMFRSDPAARDTMFSIIRYVVGPYEQAKEPERAFVVNSPPPSPTERSLRPDNRNVCLYALIGNLCRLYRRFLKSIKDLSRSEWCPHPDSCIFYTLQGFVKMVAVGYGVQVVLGLVLSAKKIFRTPSTVMQAFWNNKVLNLGAFLGLFSGIYRGTSCALRWWTKRDSENHAIPAGLLAGTSFWFYPDNTAALYVMWKALQIIYCKLIDAGYLPEVPFGTILLYSFSTAVLFHAALLEPHNLRSSYYKFLYGLSGGRIAAMDRNPLDSFLLETSKNHSRVVEMLKLNPNPKYHFQFFGNTYPKL</sequence>
<evidence type="ECO:0000256" key="2">
    <source>
        <dbReference type="ARBA" id="ARBA00008924"/>
    </source>
</evidence>
<keyword evidence="4 6" id="KW-1133">Transmembrane helix</keyword>
<comment type="subcellular location">
    <subcellularLocation>
        <location evidence="1">Endomembrane system</location>
        <topology evidence="1">Multi-pass membrane protein</topology>
    </subcellularLocation>
</comment>
<evidence type="ECO:0000313" key="8">
    <source>
        <dbReference type="EMBL" id="KAL0274918.1"/>
    </source>
</evidence>
<keyword evidence="5 6" id="KW-0472">Membrane</keyword>
<dbReference type="EMBL" id="JARGDH010000002">
    <property type="protein sequence ID" value="KAL0274918.1"/>
    <property type="molecule type" value="Genomic_DNA"/>
</dbReference>
<protein>
    <recommendedName>
        <fullName evidence="7">Transmembrane protein 135 N-terminal domain-containing protein</fullName>
    </recommendedName>
</protein>
<comment type="similarity">
    <text evidence="2">Belongs to the TMEM135 family.</text>
</comment>
<organism evidence="8">
    <name type="scientific">Menopon gallinae</name>
    <name type="common">poultry shaft louse</name>
    <dbReference type="NCBI Taxonomy" id="328185"/>
    <lineage>
        <taxon>Eukaryota</taxon>
        <taxon>Metazoa</taxon>
        <taxon>Ecdysozoa</taxon>
        <taxon>Arthropoda</taxon>
        <taxon>Hexapoda</taxon>
        <taxon>Insecta</taxon>
        <taxon>Pterygota</taxon>
        <taxon>Neoptera</taxon>
        <taxon>Paraneoptera</taxon>
        <taxon>Psocodea</taxon>
        <taxon>Troctomorpha</taxon>
        <taxon>Phthiraptera</taxon>
        <taxon>Amblycera</taxon>
        <taxon>Menoponidae</taxon>
        <taxon>Menopon</taxon>
    </lineage>
</organism>
<name>A0AAW2HZH6_9NEOP</name>
<feature type="transmembrane region" description="Helical" evidence="6">
    <location>
        <begin position="38"/>
        <end position="56"/>
    </location>
</feature>
<comment type="caution">
    <text evidence="8">The sequence shown here is derived from an EMBL/GenBank/DDBJ whole genome shotgun (WGS) entry which is preliminary data.</text>
</comment>
<dbReference type="Pfam" id="PF15982">
    <property type="entry name" value="TMEM135_C_rich"/>
    <property type="match status" value="1"/>
</dbReference>